<dbReference type="SMART" id="SM00503">
    <property type="entry name" value="SynN"/>
    <property type="match status" value="1"/>
</dbReference>
<keyword evidence="9 17" id="KW-0732">Signal</keyword>
<sequence>MTLRTLILPLVLLLAISSSASSDDDLVAELVALRARSPSGVIHLDDRAVSRFLTSAPTPRPFSLLVFFDAAQLREKPDLHLPQLRSEFGLLSSSFSQRNPSSSSLFFCDIEFQESQSSFHLFGVSSLPHIRLVSPHHSSPKDSDAMDQSDFARLAESMAEFVESRTGLEVGPINRPPPLSTKQIFLLISALVVSSPFLIKRALAGDTLLHDRKLWMSLAVFVYFFSVSGTMHNIIRKMPMFIPDRGDPNRLVFFYQGSGMQLGAEGFAVGFLYTVVGLALAATTHGLVRLKNVKAQRGYMLLSMLVAYWAVSKDSFVMSIDQAPRGRNIELGTQSPMLKADHGMENFFKQVKEVENLMEKLPKQLQRLQEANEESKTVTQASAMKEIKRRMEKDVDDGGKVARCIKAKLEDIDRDNLANRQKIGCEKGSGVDRSRMAMTAGLKKKLKDRMNDFQKLRETIQNEYREVVERRVFTVTGSQPTDEMIDNLIENGNSEQIFQKAIQEMGRGQVTDTLKEIQERHDAVRDIETKLLDLHQVFMDMAVLVEAQGEMLDNIEIQVTNAKNHIESGNGALHTAKKLQKSSRKCMVISVLILIIIAIIIALSVLKPWK</sequence>
<dbReference type="InterPro" id="IPR021149">
    <property type="entry name" value="OligosaccharylTrfase_OST3/OST6"/>
</dbReference>
<evidence type="ECO:0000313" key="20">
    <source>
        <dbReference type="Proteomes" id="UP001085076"/>
    </source>
</evidence>
<keyword evidence="12 16" id="KW-1133">Transmembrane helix</keyword>
<dbReference type="GO" id="GO:0016192">
    <property type="term" value="P:vesicle-mediated transport"/>
    <property type="evidence" value="ECO:0007669"/>
    <property type="project" value="InterPro"/>
</dbReference>
<dbReference type="PROSITE" id="PS50192">
    <property type="entry name" value="T_SNARE"/>
    <property type="match status" value="1"/>
</dbReference>
<keyword evidence="15" id="KW-0175">Coiled coil</keyword>
<evidence type="ECO:0000256" key="4">
    <source>
        <dbReference type="ARBA" id="ARBA00009063"/>
    </source>
</evidence>
<dbReference type="GO" id="GO:0018279">
    <property type="term" value="P:protein N-linked glycosylation via asparagine"/>
    <property type="evidence" value="ECO:0007669"/>
    <property type="project" value="TreeGrafter"/>
</dbReference>
<evidence type="ECO:0000313" key="19">
    <source>
        <dbReference type="EMBL" id="KAJ0983232.1"/>
    </source>
</evidence>
<dbReference type="InterPro" id="IPR006011">
    <property type="entry name" value="Syntaxin_N"/>
</dbReference>
<keyword evidence="20" id="KW-1185">Reference proteome</keyword>
<dbReference type="GO" id="GO:0005484">
    <property type="term" value="F:SNAP receptor activity"/>
    <property type="evidence" value="ECO:0007669"/>
    <property type="project" value="InterPro"/>
</dbReference>
<evidence type="ECO:0000256" key="11">
    <source>
        <dbReference type="ARBA" id="ARBA00022927"/>
    </source>
</evidence>
<evidence type="ECO:0000256" key="17">
    <source>
        <dbReference type="SAM" id="SignalP"/>
    </source>
</evidence>
<name>A0A9D5D2T9_9LILI</name>
<proteinExistence type="inferred from homology"/>
<evidence type="ECO:0000256" key="14">
    <source>
        <dbReference type="RuleBase" id="RU003858"/>
    </source>
</evidence>
<evidence type="ECO:0000256" key="3">
    <source>
        <dbReference type="ARBA" id="ARBA00004521"/>
    </source>
</evidence>
<comment type="subcellular location">
    <subcellularLocation>
        <location evidence="3">Cell membrane</location>
        <topology evidence="3">Single-pass type IV membrane protein</topology>
    </subcellularLocation>
    <subcellularLocation>
        <location evidence="2">Endoplasmic reticulum membrane</location>
        <topology evidence="2">Multi-pass membrane protein</topology>
    </subcellularLocation>
</comment>
<protein>
    <recommendedName>
        <fullName evidence="18">t-SNARE coiled-coil homology domain-containing protein</fullName>
    </recommendedName>
</protein>
<feature type="transmembrane region" description="Helical" evidence="16">
    <location>
        <begin position="586"/>
        <end position="606"/>
    </location>
</feature>
<accession>A0A9D5D2T9</accession>
<comment type="similarity">
    <text evidence="5">Belongs to the OST3/OST6 family.</text>
</comment>
<dbReference type="Pfam" id="PF00804">
    <property type="entry name" value="Syntaxin"/>
    <property type="match status" value="1"/>
</dbReference>
<comment type="caution">
    <text evidence="19">The sequence shown here is derived from an EMBL/GenBank/DDBJ whole genome shotgun (WGS) entry which is preliminary data.</text>
</comment>
<dbReference type="InterPro" id="IPR006012">
    <property type="entry name" value="Syntaxin/epimorphin_CS"/>
</dbReference>
<dbReference type="GO" id="GO:0006886">
    <property type="term" value="P:intracellular protein transport"/>
    <property type="evidence" value="ECO:0007669"/>
    <property type="project" value="InterPro"/>
</dbReference>
<keyword evidence="11" id="KW-0653">Protein transport</keyword>
<feature type="coiled-coil region" evidence="15">
    <location>
        <begin position="443"/>
        <end position="470"/>
    </location>
</feature>
<dbReference type="SMART" id="SM00397">
    <property type="entry name" value="t_SNARE"/>
    <property type="match status" value="1"/>
</dbReference>
<dbReference type="FunFam" id="1.20.5.110:FF:000008">
    <property type="entry name" value="Syntaxin 132"/>
    <property type="match status" value="1"/>
</dbReference>
<dbReference type="AlphaFoldDB" id="A0A9D5D2T9"/>
<evidence type="ECO:0000256" key="5">
    <source>
        <dbReference type="ARBA" id="ARBA00009561"/>
    </source>
</evidence>
<feature type="transmembrane region" description="Helical" evidence="16">
    <location>
        <begin position="267"/>
        <end position="288"/>
    </location>
</feature>
<dbReference type="Gene3D" id="1.20.5.110">
    <property type="match status" value="1"/>
</dbReference>
<evidence type="ECO:0000256" key="16">
    <source>
        <dbReference type="SAM" id="Phobius"/>
    </source>
</evidence>
<evidence type="ECO:0000256" key="12">
    <source>
        <dbReference type="ARBA" id="ARBA00022989"/>
    </source>
</evidence>
<dbReference type="FunFam" id="1.20.58.70:FF:000003">
    <property type="entry name" value="Qa-SNARE, Sso1/Syntaxin1-type, SYP12A-group"/>
    <property type="match status" value="1"/>
</dbReference>
<comment type="similarity">
    <text evidence="4 14">Belongs to the syntaxin family.</text>
</comment>
<evidence type="ECO:0000256" key="15">
    <source>
        <dbReference type="SAM" id="Coils"/>
    </source>
</evidence>
<dbReference type="PANTHER" id="PTHR12692:SF0">
    <property type="entry name" value="GH11935P"/>
    <property type="match status" value="1"/>
</dbReference>
<dbReference type="SUPFAM" id="SSF47661">
    <property type="entry name" value="t-snare proteins"/>
    <property type="match status" value="1"/>
</dbReference>
<dbReference type="InterPro" id="IPR000727">
    <property type="entry name" value="T_SNARE_dom"/>
</dbReference>
<feature type="chain" id="PRO_5039105370" description="t-SNARE coiled-coil homology domain-containing protein" evidence="17">
    <location>
        <begin position="23"/>
        <end position="610"/>
    </location>
</feature>
<dbReference type="Pfam" id="PF05739">
    <property type="entry name" value="SNARE"/>
    <property type="match status" value="1"/>
</dbReference>
<keyword evidence="7" id="KW-0813">Transport</keyword>
<evidence type="ECO:0000256" key="8">
    <source>
        <dbReference type="ARBA" id="ARBA00022692"/>
    </source>
</evidence>
<evidence type="ECO:0000259" key="18">
    <source>
        <dbReference type="PROSITE" id="PS50192"/>
    </source>
</evidence>
<evidence type="ECO:0000256" key="1">
    <source>
        <dbReference type="ARBA" id="ARBA00002791"/>
    </source>
</evidence>
<feature type="signal peptide" evidence="17">
    <location>
        <begin position="1"/>
        <end position="22"/>
    </location>
</feature>
<dbReference type="FunFam" id="3.40.30.10:FF:000205">
    <property type="entry name" value="Probable dolichyl-diphosphooligosaccharide--protein glycosyltransferase subunit 3"/>
    <property type="match status" value="1"/>
</dbReference>
<evidence type="ECO:0000256" key="7">
    <source>
        <dbReference type="ARBA" id="ARBA00022448"/>
    </source>
</evidence>
<dbReference type="Pfam" id="PF04756">
    <property type="entry name" value="OST3_OST6"/>
    <property type="match status" value="1"/>
</dbReference>
<reference evidence="19" key="2">
    <citation type="journal article" date="2022" name="Hortic Res">
        <title>The genome of Dioscorea zingiberensis sheds light on the biosynthesis, origin and evolution of the medicinally important diosgenin saponins.</title>
        <authorList>
            <person name="Li Y."/>
            <person name="Tan C."/>
            <person name="Li Z."/>
            <person name="Guo J."/>
            <person name="Li S."/>
            <person name="Chen X."/>
            <person name="Wang C."/>
            <person name="Dai X."/>
            <person name="Yang H."/>
            <person name="Song W."/>
            <person name="Hou L."/>
            <person name="Xu J."/>
            <person name="Tong Z."/>
            <person name="Xu A."/>
            <person name="Yuan X."/>
            <person name="Wang W."/>
            <person name="Yang Q."/>
            <person name="Chen L."/>
            <person name="Sun Z."/>
            <person name="Wang K."/>
            <person name="Pan B."/>
            <person name="Chen J."/>
            <person name="Bao Y."/>
            <person name="Liu F."/>
            <person name="Qi X."/>
            <person name="Gang D.R."/>
            <person name="Wen J."/>
            <person name="Li J."/>
        </authorList>
    </citation>
    <scope>NUCLEOTIDE SEQUENCE</scope>
    <source>
        <strain evidence="19">Dzin_1.0</strain>
    </source>
</reference>
<dbReference type="GO" id="GO:0005886">
    <property type="term" value="C:plasma membrane"/>
    <property type="evidence" value="ECO:0007669"/>
    <property type="project" value="UniProtKB-SubCell"/>
</dbReference>
<evidence type="ECO:0000256" key="6">
    <source>
        <dbReference type="ARBA" id="ARBA00011157"/>
    </source>
</evidence>
<evidence type="ECO:0000256" key="13">
    <source>
        <dbReference type="ARBA" id="ARBA00023136"/>
    </source>
</evidence>
<gene>
    <name evidence="19" type="ORF">J5N97_011487</name>
</gene>
<dbReference type="Proteomes" id="UP001085076">
    <property type="component" value="Miscellaneous, Linkage group lg02"/>
</dbReference>
<dbReference type="InterPro" id="IPR010989">
    <property type="entry name" value="SNARE"/>
</dbReference>
<comment type="subunit">
    <text evidence="6">Component of the oligosaccharyltransferase (OST) complex.</text>
</comment>
<keyword evidence="13 16" id="KW-0472">Membrane</keyword>
<dbReference type="PROSITE" id="PS00914">
    <property type="entry name" value="SYNTAXIN"/>
    <property type="match status" value="1"/>
</dbReference>
<feature type="transmembrane region" description="Helical" evidence="16">
    <location>
        <begin position="184"/>
        <end position="203"/>
    </location>
</feature>
<evidence type="ECO:0000256" key="2">
    <source>
        <dbReference type="ARBA" id="ARBA00004477"/>
    </source>
</evidence>
<reference evidence="19" key="1">
    <citation type="submission" date="2021-03" db="EMBL/GenBank/DDBJ databases">
        <authorList>
            <person name="Li Z."/>
            <person name="Yang C."/>
        </authorList>
    </citation>
    <scope>NUCLEOTIDE SEQUENCE</scope>
    <source>
        <strain evidence="19">Dzin_1.0</strain>
        <tissue evidence="19">Leaf</tissue>
    </source>
</reference>
<dbReference type="GO" id="GO:0008250">
    <property type="term" value="C:oligosaccharyltransferase complex"/>
    <property type="evidence" value="ECO:0007669"/>
    <property type="project" value="TreeGrafter"/>
</dbReference>
<dbReference type="PANTHER" id="PTHR12692">
    <property type="entry name" value="DOLICHYL-DIPHOSPHOOLIGOSACCHARIDE--PROTEIN GLYCOSYLTRANSFERASE-RELATED"/>
    <property type="match status" value="1"/>
</dbReference>
<keyword evidence="10" id="KW-0256">Endoplasmic reticulum</keyword>
<feature type="domain" description="T-SNARE coiled-coil homology" evidence="18">
    <location>
        <begin position="514"/>
        <end position="576"/>
    </location>
</feature>
<dbReference type="Gene3D" id="3.40.30.10">
    <property type="entry name" value="Glutaredoxin"/>
    <property type="match status" value="1"/>
</dbReference>
<dbReference type="CDD" id="cd15848">
    <property type="entry name" value="SNARE_syntaxin1-like"/>
    <property type="match status" value="1"/>
</dbReference>
<keyword evidence="8 16" id="KW-0812">Transmembrane</keyword>
<evidence type="ECO:0000256" key="10">
    <source>
        <dbReference type="ARBA" id="ARBA00022824"/>
    </source>
</evidence>
<evidence type="ECO:0000256" key="9">
    <source>
        <dbReference type="ARBA" id="ARBA00022729"/>
    </source>
</evidence>
<organism evidence="19 20">
    <name type="scientific">Dioscorea zingiberensis</name>
    <dbReference type="NCBI Taxonomy" id="325984"/>
    <lineage>
        <taxon>Eukaryota</taxon>
        <taxon>Viridiplantae</taxon>
        <taxon>Streptophyta</taxon>
        <taxon>Embryophyta</taxon>
        <taxon>Tracheophyta</taxon>
        <taxon>Spermatophyta</taxon>
        <taxon>Magnoliopsida</taxon>
        <taxon>Liliopsida</taxon>
        <taxon>Dioscoreales</taxon>
        <taxon>Dioscoreaceae</taxon>
        <taxon>Dioscorea</taxon>
    </lineage>
</organism>
<dbReference type="EMBL" id="JAGGNH010000002">
    <property type="protein sequence ID" value="KAJ0983232.1"/>
    <property type="molecule type" value="Genomic_DNA"/>
</dbReference>
<comment type="function">
    <text evidence="1">Subunit of the oligosaccharyl transferase (OST) complex that catalyzes the initial transfer of a defined glycan (Glc(3)Man(9)GlcNAc(2) in eukaryotes) from the lipid carrier dolichol-pyrophosphate to an asparagine residue within an Asn-X-Ser/Thr consensus motif in nascent polypeptide chains, the first step in protein N-glycosylation. N-glycosylation occurs cotranslationally and the complex associates with the Sec61 complex at the channel-forming translocon complex that mediates protein translocation across the endoplasmic reticulum (ER). All subunits are required for a maximal enzyme activity.</text>
</comment>
<dbReference type="CDD" id="cd00179">
    <property type="entry name" value="SynN"/>
    <property type="match status" value="1"/>
</dbReference>
<feature type="transmembrane region" description="Helical" evidence="16">
    <location>
        <begin position="215"/>
        <end position="235"/>
    </location>
</feature>
<dbReference type="Gene3D" id="1.20.58.70">
    <property type="match status" value="1"/>
</dbReference>
<dbReference type="OrthoDB" id="67566at2759"/>